<dbReference type="KEGG" id="nwr:E3U44_16920"/>
<gene>
    <name evidence="1" type="ORF">E3U44_16920</name>
</gene>
<reference evidence="1 2" key="1">
    <citation type="submission" date="2019-03" db="EMBL/GenBank/DDBJ databases">
        <title>The genome sequence of Nitrosococcus wardiae strain D1FHST reveals the archetypal metabolic capacity of ammonia-oxidizing Gammaproteobacteria.</title>
        <authorList>
            <person name="Wang L."/>
            <person name="Lim C.K."/>
            <person name="Hanson T.E."/>
            <person name="Dang H."/>
            <person name="Klotz M.G."/>
        </authorList>
    </citation>
    <scope>NUCLEOTIDE SEQUENCE [LARGE SCALE GENOMIC DNA]</scope>
    <source>
        <strain evidence="1 2">D1FHS</strain>
    </source>
</reference>
<evidence type="ECO:0000313" key="2">
    <source>
        <dbReference type="Proteomes" id="UP000294325"/>
    </source>
</evidence>
<name>A0A4P7C370_9GAMM</name>
<dbReference type="EMBL" id="CP038033">
    <property type="protein sequence ID" value="QBQ56004.1"/>
    <property type="molecule type" value="Genomic_DNA"/>
</dbReference>
<proteinExistence type="predicted"/>
<protein>
    <submittedName>
        <fullName evidence="1">Uncharacterized protein</fullName>
    </submittedName>
</protein>
<dbReference type="Proteomes" id="UP000294325">
    <property type="component" value="Chromosome"/>
</dbReference>
<sequence length="82" mass="9135">MSFENAIARLKGAGHTNQVKCVSGVYEPGDLVYHFSKDLGSSYEEGFIIYREGHVIAVAFLEAVYANKRNNLFQPMPASWHG</sequence>
<evidence type="ECO:0000313" key="1">
    <source>
        <dbReference type="EMBL" id="QBQ56004.1"/>
    </source>
</evidence>
<organism evidence="1 2">
    <name type="scientific">Nitrosococcus wardiae</name>
    <dbReference type="NCBI Taxonomy" id="1814290"/>
    <lineage>
        <taxon>Bacteria</taxon>
        <taxon>Pseudomonadati</taxon>
        <taxon>Pseudomonadota</taxon>
        <taxon>Gammaproteobacteria</taxon>
        <taxon>Chromatiales</taxon>
        <taxon>Chromatiaceae</taxon>
        <taxon>Nitrosococcus</taxon>
    </lineage>
</organism>
<dbReference type="RefSeq" id="WP_134359258.1">
    <property type="nucleotide sequence ID" value="NZ_CP038033.1"/>
</dbReference>
<keyword evidence="2" id="KW-1185">Reference proteome</keyword>
<accession>A0A4P7C370</accession>
<dbReference type="AlphaFoldDB" id="A0A4P7C370"/>